<name>A0ABR8E080_9NOSO</name>
<evidence type="ECO:0000313" key="2">
    <source>
        <dbReference type="Proteomes" id="UP000623440"/>
    </source>
</evidence>
<dbReference type="Proteomes" id="UP000623440">
    <property type="component" value="Unassembled WGS sequence"/>
</dbReference>
<protein>
    <submittedName>
        <fullName evidence="1">Uncharacterized protein</fullName>
    </submittedName>
</protein>
<dbReference type="EMBL" id="JACJSI010000169">
    <property type="protein sequence ID" value="MBD2534506.1"/>
    <property type="molecule type" value="Genomic_DNA"/>
</dbReference>
<reference evidence="1 2" key="1">
    <citation type="journal article" date="2020" name="ISME J.">
        <title>Comparative genomics reveals insights into cyanobacterial evolution and habitat adaptation.</title>
        <authorList>
            <person name="Chen M.Y."/>
            <person name="Teng W.K."/>
            <person name="Zhao L."/>
            <person name="Hu C.X."/>
            <person name="Zhou Y.K."/>
            <person name="Han B.P."/>
            <person name="Song L.R."/>
            <person name="Shu W.S."/>
        </authorList>
    </citation>
    <scope>NUCLEOTIDE SEQUENCE [LARGE SCALE GENOMIC DNA]</scope>
    <source>
        <strain evidence="1 2">FACHB-838</strain>
    </source>
</reference>
<evidence type="ECO:0000313" key="1">
    <source>
        <dbReference type="EMBL" id="MBD2534506.1"/>
    </source>
</evidence>
<accession>A0ABR8E080</accession>
<keyword evidence="2" id="KW-1185">Reference proteome</keyword>
<gene>
    <name evidence="1" type="ORF">H6G97_35485</name>
</gene>
<comment type="caution">
    <text evidence="1">The sequence shown here is derived from an EMBL/GenBank/DDBJ whole genome shotgun (WGS) entry which is preliminary data.</text>
</comment>
<sequence length="69" mass="7983">MVSAAFGASGVKIVDSYERPTWILRMVGYWVSPQHPLRHERAFMLTSTCLKLLNLKQEPKIFASCLRFR</sequence>
<organism evidence="1 2">
    <name type="scientific">Nostoc flagelliforme FACHB-838</name>
    <dbReference type="NCBI Taxonomy" id="2692904"/>
    <lineage>
        <taxon>Bacteria</taxon>
        <taxon>Bacillati</taxon>
        <taxon>Cyanobacteriota</taxon>
        <taxon>Cyanophyceae</taxon>
        <taxon>Nostocales</taxon>
        <taxon>Nostocaceae</taxon>
        <taxon>Nostoc</taxon>
    </lineage>
</organism>
<proteinExistence type="predicted"/>